<keyword evidence="3" id="KW-1185">Reference proteome</keyword>
<dbReference type="EMBL" id="BAAARV010000004">
    <property type="protein sequence ID" value="GAA2328163.1"/>
    <property type="molecule type" value="Genomic_DNA"/>
</dbReference>
<protein>
    <submittedName>
        <fullName evidence="2">Uncharacterized protein</fullName>
    </submittedName>
</protein>
<name>A0ABN3FES7_9ACTN</name>
<gene>
    <name evidence="2" type="ORF">GCM10010170_004460</name>
</gene>
<dbReference type="Proteomes" id="UP001501444">
    <property type="component" value="Unassembled WGS sequence"/>
</dbReference>
<feature type="region of interest" description="Disordered" evidence="1">
    <location>
        <begin position="48"/>
        <end position="104"/>
    </location>
</feature>
<organism evidence="2 3">
    <name type="scientific">Dactylosporangium salmoneum</name>
    <dbReference type="NCBI Taxonomy" id="53361"/>
    <lineage>
        <taxon>Bacteria</taxon>
        <taxon>Bacillati</taxon>
        <taxon>Actinomycetota</taxon>
        <taxon>Actinomycetes</taxon>
        <taxon>Micromonosporales</taxon>
        <taxon>Micromonosporaceae</taxon>
        <taxon>Dactylosporangium</taxon>
    </lineage>
</organism>
<evidence type="ECO:0000256" key="1">
    <source>
        <dbReference type="SAM" id="MobiDB-lite"/>
    </source>
</evidence>
<accession>A0ABN3FES7</accession>
<evidence type="ECO:0000313" key="2">
    <source>
        <dbReference type="EMBL" id="GAA2328163.1"/>
    </source>
</evidence>
<proteinExistence type="predicted"/>
<evidence type="ECO:0000313" key="3">
    <source>
        <dbReference type="Proteomes" id="UP001501444"/>
    </source>
</evidence>
<comment type="caution">
    <text evidence="2">The sequence shown here is derived from an EMBL/GenBank/DDBJ whole genome shotgun (WGS) entry which is preliminary data.</text>
</comment>
<sequence>MRCSGRSHLFGPSALLGLVVLFGPSALSGAFGPSGPFALLGPSAVWAGRATQGRPGPRSVDQRVDSGGPGAEREPEPAQRPASALGGKMPAEVDPGLGGAGGRW</sequence>
<reference evidence="2 3" key="1">
    <citation type="journal article" date="2019" name="Int. J. Syst. Evol. Microbiol.">
        <title>The Global Catalogue of Microorganisms (GCM) 10K type strain sequencing project: providing services to taxonomists for standard genome sequencing and annotation.</title>
        <authorList>
            <consortium name="The Broad Institute Genomics Platform"/>
            <consortium name="The Broad Institute Genome Sequencing Center for Infectious Disease"/>
            <person name="Wu L."/>
            <person name="Ma J."/>
        </authorList>
    </citation>
    <scope>NUCLEOTIDE SEQUENCE [LARGE SCALE GENOMIC DNA]</scope>
    <source>
        <strain evidence="2 3">JCM 3272</strain>
    </source>
</reference>